<evidence type="ECO:0000313" key="3">
    <source>
        <dbReference type="EMBL" id="GAA4851604.1"/>
    </source>
</evidence>
<comment type="caution">
    <text evidence="3">The sequence shown here is derived from an EMBL/GenBank/DDBJ whole genome shotgun (WGS) entry which is preliminary data.</text>
</comment>
<organism evidence="3 4">
    <name type="scientific">Algivirga pacifica</name>
    <dbReference type="NCBI Taxonomy" id="1162670"/>
    <lineage>
        <taxon>Bacteria</taxon>
        <taxon>Pseudomonadati</taxon>
        <taxon>Bacteroidota</taxon>
        <taxon>Cytophagia</taxon>
        <taxon>Cytophagales</taxon>
        <taxon>Flammeovirgaceae</taxon>
        <taxon>Algivirga</taxon>
    </lineage>
</organism>
<feature type="transmembrane region" description="Helical" evidence="1">
    <location>
        <begin position="136"/>
        <end position="161"/>
    </location>
</feature>
<keyword evidence="1" id="KW-0472">Membrane</keyword>
<gene>
    <name evidence="3" type="ORF">GCM10023331_40230</name>
</gene>
<evidence type="ECO:0000256" key="1">
    <source>
        <dbReference type="SAM" id="Phobius"/>
    </source>
</evidence>
<dbReference type="Pfam" id="PF02517">
    <property type="entry name" value="Rce1-like"/>
    <property type="match status" value="1"/>
</dbReference>
<dbReference type="PANTHER" id="PTHR43592">
    <property type="entry name" value="CAAX AMINO TERMINAL PROTEASE"/>
    <property type="match status" value="1"/>
</dbReference>
<dbReference type="InterPro" id="IPR003675">
    <property type="entry name" value="Rce1/LyrA-like_dom"/>
</dbReference>
<dbReference type="Proteomes" id="UP001500298">
    <property type="component" value="Unassembled WGS sequence"/>
</dbReference>
<dbReference type="PANTHER" id="PTHR43592:SF15">
    <property type="entry name" value="CAAX AMINO TERMINAL PROTEASE FAMILY PROTEIN"/>
    <property type="match status" value="1"/>
</dbReference>
<feature type="transmembrane region" description="Helical" evidence="1">
    <location>
        <begin position="6"/>
        <end position="32"/>
    </location>
</feature>
<keyword evidence="1" id="KW-0812">Transmembrane</keyword>
<evidence type="ECO:0000259" key="2">
    <source>
        <dbReference type="Pfam" id="PF02517"/>
    </source>
</evidence>
<feature type="transmembrane region" description="Helical" evidence="1">
    <location>
        <begin position="215"/>
        <end position="242"/>
    </location>
</feature>
<feature type="domain" description="CAAX prenyl protease 2/Lysostaphin resistance protein A-like" evidence="2">
    <location>
        <begin position="147"/>
        <end position="234"/>
    </location>
</feature>
<dbReference type="EMBL" id="BAABJX010000068">
    <property type="protein sequence ID" value="GAA4851604.1"/>
    <property type="molecule type" value="Genomic_DNA"/>
</dbReference>
<keyword evidence="4" id="KW-1185">Reference proteome</keyword>
<feature type="transmembrane region" description="Helical" evidence="1">
    <location>
        <begin position="181"/>
        <end position="203"/>
    </location>
</feature>
<keyword evidence="1" id="KW-1133">Transmembrane helix</keyword>
<name>A0ABP9DLL6_9BACT</name>
<proteinExistence type="predicted"/>
<evidence type="ECO:0000313" key="4">
    <source>
        <dbReference type="Proteomes" id="UP001500298"/>
    </source>
</evidence>
<accession>A0ABP9DLL6</accession>
<reference evidence="4" key="1">
    <citation type="journal article" date="2019" name="Int. J. Syst. Evol. Microbiol.">
        <title>The Global Catalogue of Microorganisms (GCM) 10K type strain sequencing project: providing services to taxonomists for standard genome sequencing and annotation.</title>
        <authorList>
            <consortium name="The Broad Institute Genomics Platform"/>
            <consortium name="The Broad Institute Genome Sequencing Center for Infectious Disease"/>
            <person name="Wu L."/>
            <person name="Ma J."/>
        </authorList>
    </citation>
    <scope>NUCLEOTIDE SEQUENCE [LARGE SCALE GENOMIC DNA]</scope>
    <source>
        <strain evidence="4">JCM 18326</strain>
    </source>
</reference>
<feature type="transmembrane region" description="Helical" evidence="1">
    <location>
        <begin position="84"/>
        <end position="107"/>
    </location>
</feature>
<sequence>MLGGYLIGQFLSIIIVLPYFGFDLDAIFAMTANMTGDESYRTPLLLIQGVSSFCLFGAGPWYFWKFTKGESPMQLFHLKPMTNNRLILAGGGIILLAIPTIGWFVYLNQQMALPEAFKELELYMKDMEVRLAETTLFLLGFQSIYQFILGLLVVAVLAGILEEFVFRGILQNMFLKQWGNAHMAIWISAIVFSAIHMQFYGFLPRMLLGALFGYLYWWSGNLYVPMFAHFVNNAYTLVSAYVGQQFFETNLEEEMLSVQAPSFWFILISTPLFIGALYSFYRVSTAGVPEQKVPTVE</sequence>
<protein>
    <recommendedName>
        <fullName evidence="2">CAAX prenyl protease 2/Lysostaphin resistance protein A-like domain-containing protein</fullName>
    </recommendedName>
</protein>
<feature type="transmembrane region" description="Helical" evidence="1">
    <location>
        <begin position="44"/>
        <end position="64"/>
    </location>
</feature>
<feature type="transmembrane region" description="Helical" evidence="1">
    <location>
        <begin position="262"/>
        <end position="281"/>
    </location>
</feature>